<gene>
    <name evidence="12" type="primary">MRM1_0</name>
    <name evidence="12" type="ORF">Cantr_03110</name>
</gene>
<sequence>MLSQKRSFSVLSTLLKSRDLKPVFKPHHPNPKNTPKSFTKSLPQSKNEAKPWEKKNLSKDEFFMRKYGNIKPEQRKALDEKVARQRKYRDMKMQHEKERRVREREERERARDLARALRAPSRRDSDSSEGGLFGRTTTIFDYIFGTHAVKAALTSGKRRVLELYTYNNSDREIVRLAEEKYGLEPREVRDKHALNLLCKNGVHNGVVLKTRKLDVNYIQELGHAEEGSYQLSIENDEDGSVEKMTKPVIREAKEGEAKPFPLVLFVDGVTDPQNMGNILRSAFFFGVDAVIVPEDNSAKLGPVAFKASAGALDLIDLYATDSSLKFITLVRNNGWFVVSTSGRPDESSSDKEQRFADKFIELEALQTVLRKAPVMLVIGSEGEGVRTNIKMASDYLVAIDKYRSDDTIVDSLNVGVATGVILQSCVGK</sequence>
<evidence type="ECO:0000256" key="1">
    <source>
        <dbReference type="ARBA" id="ARBA00004173"/>
    </source>
</evidence>
<dbReference type="Pfam" id="PF00588">
    <property type="entry name" value="SpoU_methylase"/>
    <property type="match status" value="1"/>
</dbReference>
<feature type="compositionally biased region" description="Polar residues" evidence="10">
    <location>
        <begin position="37"/>
        <end position="46"/>
    </location>
</feature>
<proteinExistence type="inferred from homology"/>
<accession>A0A367YS14</accession>
<dbReference type="SUPFAM" id="SSF75217">
    <property type="entry name" value="alpha/beta knot"/>
    <property type="match status" value="1"/>
</dbReference>
<keyword evidence="13" id="KW-1185">Reference proteome</keyword>
<dbReference type="Proteomes" id="UP000253472">
    <property type="component" value="Unassembled WGS sequence"/>
</dbReference>
<dbReference type="SUPFAM" id="SSF55315">
    <property type="entry name" value="L30e-like"/>
    <property type="match status" value="1"/>
</dbReference>
<dbReference type="SMART" id="SM00967">
    <property type="entry name" value="SpoU_sub_bind"/>
    <property type="match status" value="1"/>
</dbReference>
<reference evidence="12 13" key="1">
    <citation type="submission" date="2018-06" db="EMBL/GenBank/DDBJ databases">
        <title>Whole genome sequencing of Candida tropicalis (genome annotated by CSBL at Korea University).</title>
        <authorList>
            <person name="Ahn J."/>
        </authorList>
    </citation>
    <scope>NUCLEOTIDE SEQUENCE [LARGE SCALE GENOMIC DNA]</scope>
    <source>
        <strain evidence="12 13">ATCC 20962</strain>
    </source>
</reference>
<dbReference type="InterPro" id="IPR047182">
    <property type="entry name" value="MRM1"/>
</dbReference>
<feature type="region of interest" description="Disordered" evidence="10">
    <location>
        <begin position="21"/>
        <end position="54"/>
    </location>
</feature>
<evidence type="ECO:0000256" key="5">
    <source>
        <dbReference type="ARBA" id="ARBA00022679"/>
    </source>
</evidence>
<evidence type="ECO:0000313" key="12">
    <source>
        <dbReference type="EMBL" id="RCK67781.1"/>
    </source>
</evidence>
<dbReference type="EMBL" id="QLNQ01000001">
    <property type="protein sequence ID" value="RCK67781.1"/>
    <property type="molecule type" value="Genomic_DNA"/>
</dbReference>
<dbReference type="GO" id="GO:0005739">
    <property type="term" value="C:mitochondrion"/>
    <property type="evidence" value="ECO:0007669"/>
    <property type="project" value="UniProtKB-SubCell"/>
</dbReference>
<dbReference type="InterPro" id="IPR001537">
    <property type="entry name" value="SpoU_MeTrfase"/>
</dbReference>
<dbReference type="AlphaFoldDB" id="A0A367YS14"/>
<evidence type="ECO:0000256" key="2">
    <source>
        <dbReference type="ARBA" id="ARBA00007228"/>
    </source>
</evidence>
<feature type="domain" description="RNA 2-O ribose methyltransferase substrate binding" evidence="11">
    <location>
        <begin position="142"/>
        <end position="216"/>
    </location>
</feature>
<comment type="similarity">
    <text evidence="2">Belongs to the class IV-like SAM-binding methyltransferase superfamily. RNA methyltransferase TrmH family.</text>
</comment>
<keyword evidence="4 12" id="KW-0489">Methyltransferase</keyword>
<keyword evidence="3" id="KW-0698">rRNA processing</keyword>
<protein>
    <recommendedName>
        <fullName evidence="9">rRNA methyltransferase 1, mitochondrial</fullName>
    </recommendedName>
</protein>
<dbReference type="InterPro" id="IPR029028">
    <property type="entry name" value="Alpha/beta_knot_MTases"/>
</dbReference>
<keyword evidence="6" id="KW-0949">S-adenosyl-L-methionine</keyword>
<comment type="caution">
    <text evidence="12">The sequence shown here is derived from an EMBL/GenBank/DDBJ whole genome shotgun (WGS) entry which is preliminary data.</text>
</comment>
<keyword evidence="5 12" id="KW-0808">Transferase</keyword>
<dbReference type="InterPro" id="IPR029026">
    <property type="entry name" value="tRNA_m1G_MTases_N"/>
</dbReference>
<dbReference type="InterPro" id="IPR004441">
    <property type="entry name" value="rRNA_MeTrfase_TrmH"/>
</dbReference>
<evidence type="ECO:0000256" key="8">
    <source>
        <dbReference type="ARBA" id="ARBA00023128"/>
    </source>
</evidence>
<dbReference type="STRING" id="5486.A0A367YS14"/>
<dbReference type="Gene3D" id="3.30.1330.30">
    <property type="match status" value="1"/>
</dbReference>
<dbReference type="CDD" id="cd18105">
    <property type="entry name" value="SpoU-like_MRM1"/>
    <property type="match status" value="1"/>
</dbReference>
<dbReference type="PANTHER" id="PTHR46103">
    <property type="entry name" value="RRNA METHYLTRANSFERASE 1, MITOCHONDRIAL"/>
    <property type="match status" value="1"/>
</dbReference>
<dbReference type="GO" id="GO:0016435">
    <property type="term" value="F:rRNA (guanine) methyltransferase activity"/>
    <property type="evidence" value="ECO:0007669"/>
    <property type="project" value="TreeGrafter"/>
</dbReference>
<dbReference type="InterPro" id="IPR047261">
    <property type="entry name" value="MRM1_MeTrfase_dom"/>
</dbReference>
<keyword evidence="8" id="KW-0496">Mitochondrion</keyword>
<comment type="subcellular location">
    <subcellularLocation>
        <location evidence="1">Mitochondrion</location>
    </subcellularLocation>
</comment>
<feature type="compositionally biased region" description="Basic and acidic residues" evidence="10">
    <location>
        <begin position="77"/>
        <end position="126"/>
    </location>
</feature>
<evidence type="ECO:0000313" key="13">
    <source>
        <dbReference type="Proteomes" id="UP000253472"/>
    </source>
</evidence>
<dbReference type="InterPro" id="IPR029064">
    <property type="entry name" value="Ribosomal_eL30-like_sf"/>
</dbReference>
<feature type="region of interest" description="Disordered" evidence="10">
    <location>
        <begin position="77"/>
        <end position="130"/>
    </location>
</feature>
<keyword evidence="7" id="KW-0809">Transit peptide</keyword>
<evidence type="ECO:0000256" key="6">
    <source>
        <dbReference type="ARBA" id="ARBA00022691"/>
    </source>
</evidence>
<dbReference type="InterPro" id="IPR013123">
    <property type="entry name" value="SpoU_subst-bd"/>
</dbReference>
<dbReference type="OrthoDB" id="270651at2759"/>
<dbReference type="GO" id="GO:0003723">
    <property type="term" value="F:RNA binding"/>
    <property type="evidence" value="ECO:0007669"/>
    <property type="project" value="InterPro"/>
</dbReference>
<evidence type="ECO:0000256" key="7">
    <source>
        <dbReference type="ARBA" id="ARBA00022946"/>
    </source>
</evidence>
<dbReference type="Gene3D" id="3.40.1280.10">
    <property type="match status" value="1"/>
</dbReference>
<evidence type="ECO:0000256" key="3">
    <source>
        <dbReference type="ARBA" id="ARBA00022552"/>
    </source>
</evidence>
<evidence type="ECO:0000259" key="11">
    <source>
        <dbReference type="SMART" id="SM00967"/>
    </source>
</evidence>
<dbReference type="Pfam" id="PF08032">
    <property type="entry name" value="SpoU_sub_bind"/>
    <property type="match status" value="1"/>
</dbReference>
<evidence type="ECO:0000256" key="10">
    <source>
        <dbReference type="SAM" id="MobiDB-lite"/>
    </source>
</evidence>
<evidence type="ECO:0000256" key="4">
    <source>
        <dbReference type="ARBA" id="ARBA00022603"/>
    </source>
</evidence>
<dbReference type="NCBIfam" id="TIGR00186">
    <property type="entry name" value="rRNA_methyl_3"/>
    <property type="match status" value="1"/>
</dbReference>
<organism evidence="12 13">
    <name type="scientific">Candida viswanathii</name>
    <dbReference type="NCBI Taxonomy" id="5486"/>
    <lineage>
        <taxon>Eukaryota</taxon>
        <taxon>Fungi</taxon>
        <taxon>Dikarya</taxon>
        <taxon>Ascomycota</taxon>
        <taxon>Saccharomycotina</taxon>
        <taxon>Pichiomycetes</taxon>
        <taxon>Debaryomycetaceae</taxon>
        <taxon>Candida/Lodderomyces clade</taxon>
        <taxon>Candida</taxon>
    </lineage>
</organism>
<dbReference type="PANTHER" id="PTHR46103:SF1">
    <property type="entry name" value="RRNA METHYLTRANSFERASE 1, MITOCHONDRIAL"/>
    <property type="match status" value="1"/>
</dbReference>
<name>A0A367YS14_9ASCO</name>
<evidence type="ECO:0000256" key="9">
    <source>
        <dbReference type="ARBA" id="ARBA00034881"/>
    </source>
</evidence>